<accession>A0A5C5WDI3</accession>
<evidence type="ECO:0000313" key="3">
    <source>
        <dbReference type="Proteomes" id="UP000316598"/>
    </source>
</evidence>
<dbReference type="Proteomes" id="UP000316598">
    <property type="component" value="Unassembled WGS sequence"/>
</dbReference>
<dbReference type="EMBL" id="SJPI01000004">
    <property type="protein sequence ID" value="TWT48109.1"/>
    <property type="molecule type" value="Genomic_DNA"/>
</dbReference>
<evidence type="ECO:0000313" key="2">
    <source>
        <dbReference type="EMBL" id="TWT48109.1"/>
    </source>
</evidence>
<feature type="compositionally biased region" description="Polar residues" evidence="1">
    <location>
        <begin position="53"/>
        <end position="65"/>
    </location>
</feature>
<keyword evidence="3" id="KW-1185">Reference proteome</keyword>
<gene>
    <name evidence="2" type="ORF">Pla22_51100</name>
</gene>
<name>A0A5C5WDI3_9BACT</name>
<comment type="caution">
    <text evidence="2">The sequence shown here is derived from an EMBL/GenBank/DDBJ whole genome shotgun (WGS) entry which is preliminary data.</text>
</comment>
<feature type="region of interest" description="Disordered" evidence="1">
    <location>
        <begin position="53"/>
        <end position="72"/>
    </location>
</feature>
<reference evidence="2 3" key="1">
    <citation type="submission" date="2019-02" db="EMBL/GenBank/DDBJ databases">
        <title>Deep-cultivation of Planctomycetes and their phenomic and genomic characterization uncovers novel biology.</title>
        <authorList>
            <person name="Wiegand S."/>
            <person name="Jogler M."/>
            <person name="Boedeker C."/>
            <person name="Pinto D."/>
            <person name="Vollmers J."/>
            <person name="Rivas-Marin E."/>
            <person name="Kohn T."/>
            <person name="Peeters S.H."/>
            <person name="Heuer A."/>
            <person name="Rast P."/>
            <person name="Oberbeckmann S."/>
            <person name="Bunk B."/>
            <person name="Jeske O."/>
            <person name="Meyerdierks A."/>
            <person name="Storesund J.E."/>
            <person name="Kallscheuer N."/>
            <person name="Luecker S."/>
            <person name="Lage O.M."/>
            <person name="Pohl T."/>
            <person name="Merkel B.J."/>
            <person name="Hornburger P."/>
            <person name="Mueller R.-W."/>
            <person name="Bruemmer F."/>
            <person name="Labrenz M."/>
            <person name="Spormann A.M."/>
            <person name="Op Den Camp H."/>
            <person name="Overmann J."/>
            <person name="Amann R."/>
            <person name="Jetten M.S.M."/>
            <person name="Mascher T."/>
            <person name="Medema M.H."/>
            <person name="Devos D.P."/>
            <person name="Kaster A.-K."/>
            <person name="Ovreas L."/>
            <person name="Rohde M."/>
            <person name="Galperin M.Y."/>
            <person name="Jogler C."/>
        </authorList>
    </citation>
    <scope>NUCLEOTIDE SEQUENCE [LARGE SCALE GENOMIC DNA]</scope>
    <source>
        <strain evidence="2 3">Pla22</strain>
    </source>
</reference>
<proteinExistence type="predicted"/>
<dbReference type="AlphaFoldDB" id="A0A5C5WDI3"/>
<sequence length="199" mass="21541">MLANGGTFRQVELAAYWLRILTLLQTRDAQMKSLYAVGIVTCSMLAGCMPTASQADKTKESTTPGVTAEEATPREIIGKTTQNVLVLEEAIANGAVLASTSVETSNPLLASAGAYRTSVGKIGGMGVEKAIQLRNASSIRDPEPLDHPTFMAEIIKPGSGNGIRLPMLPYYQEYAWDEPNQKLVVVDFPARKEERAKQR</sequence>
<dbReference type="OrthoDB" id="213044at2"/>
<organism evidence="2 3">
    <name type="scientific">Rubripirellula amarantea</name>
    <dbReference type="NCBI Taxonomy" id="2527999"/>
    <lineage>
        <taxon>Bacteria</taxon>
        <taxon>Pseudomonadati</taxon>
        <taxon>Planctomycetota</taxon>
        <taxon>Planctomycetia</taxon>
        <taxon>Pirellulales</taxon>
        <taxon>Pirellulaceae</taxon>
        <taxon>Rubripirellula</taxon>
    </lineage>
</organism>
<dbReference type="RefSeq" id="WP_146517517.1">
    <property type="nucleotide sequence ID" value="NZ_SJPI01000004.1"/>
</dbReference>
<protein>
    <submittedName>
        <fullName evidence="2">Uncharacterized protein</fullName>
    </submittedName>
</protein>
<evidence type="ECO:0000256" key="1">
    <source>
        <dbReference type="SAM" id="MobiDB-lite"/>
    </source>
</evidence>